<organism evidence="1">
    <name type="scientific">Picea sitchensis</name>
    <name type="common">Sitka spruce</name>
    <name type="synonym">Pinus sitchensis</name>
    <dbReference type="NCBI Taxonomy" id="3332"/>
    <lineage>
        <taxon>Eukaryota</taxon>
        <taxon>Viridiplantae</taxon>
        <taxon>Streptophyta</taxon>
        <taxon>Embryophyta</taxon>
        <taxon>Tracheophyta</taxon>
        <taxon>Spermatophyta</taxon>
        <taxon>Pinopsida</taxon>
        <taxon>Pinidae</taxon>
        <taxon>Conifers I</taxon>
        <taxon>Pinales</taxon>
        <taxon>Pinaceae</taxon>
        <taxon>Picea</taxon>
    </lineage>
</organism>
<reference evidence="1" key="1">
    <citation type="journal article" date="2008" name="BMC Genomics">
        <title>A conifer genomics resource of 200,000 spruce (Picea spp.) ESTs and 6,464 high-quality, sequence-finished full-length cDNAs for Sitka spruce (Picea sitchensis).</title>
        <authorList>
            <person name="Ralph S.G."/>
            <person name="Chun H.J."/>
            <person name="Kolosova N."/>
            <person name="Cooper D."/>
            <person name="Oddy C."/>
            <person name="Ritland C.E."/>
            <person name="Kirkpatrick R."/>
            <person name="Moore R."/>
            <person name="Barber S."/>
            <person name="Holt R.A."/>
            <person name="Jones S.J."/>
            <person name="Marra M.A."/>
            <person name="Douglas C.J."/>
            <person name="Ritland K."/>
            <person name="Bohlmann J."/>
        </authorList>
    </citation>
    <scope>NUCLEOTIDE SEQUENCE</scope>
    <source>
        <tissue evidence="1">Bark</tissue>
    </source>
</reference>
<dbReference type="AlphaFoldDB" id="A9NKA1"/>
<dbReference type="EMBL" id="EF081676">
    <property type="protein sequence ID" value="ABK21062.1"/>
    <property type="molecule type" value="mRNA"/>
</dbReference>
<protein>
    <submittedName>
        <fullName evidence="1">Uncharacterized protein</fullName>
    </submittedName>
</protein>
<dbReference type="InterPro" id="IPR025322">
    <property type="entry name" value="PADRE_dom"/>
</dbReference>
<evidence type="ECO:0000313" key="1">
    <source>
        <dbReference type="EMBL" id="ABK21062.1"/>
    </source>
</evidence>
<dbReference type="PANTHER" id="PTHR33052">
    <property type="entry name" value="DUF4228 DOMAIN PROTEIN-RELATED"/>
    <property type="match status" value="1"/>
</dbReference>
<name>A9NKA1_PICSI</name>
<sequence>MQGFPQHLVCHSHSFYIGQKTSALSPNGQLKLGNRYFLLPDHFFQSPLSLVSLSALISPPPPIAPSIPTARVSAPLRSFGRAAVLCQPFEILNSDGGRGLRIRIHPEFISKLMEDRRLNVDEIGHPVGGDSADYRRRLCNTPELQKDYAQLVKSRSQCWRPKLESIRENEKKVGRQIIKKIKRSRQINRSSSI</sequence>
<dbReference type="Pfam" id="PF14009">
    <property type="entry name" value="PADRE"/>
    <property type="match status" value="1"/>
</dbReference>
<accession>A9NKA1</accession>
<proteinExistence type="evidence at transcript level"/>